<dbReference type="Proteomes" id="UP000326950">
    <property type="component" value="Unassembled WGS sequence"/>
</dbReference>
<keyword evidence="2" id="KW-1133">Transmembrane helix</keyword>
<accession>A0A5N6UPZ1</accession>
<gene>
    <name evidence="3" type="ORF">BDV40DRAFT_212430</name>
</gene>
<proteinExistence type="predicted"/>
<feature type="transmembrane region" description="Helical" evidence="2">
    <location>
        <begin position="48"/>
        <end position="68"/>
    </location>
</feature>
<sequence length="123" mass="14350">MGINPLAPYPPQKKKKLKEQNRERLKEEDLKVVEHRVRCRFSFASPSLLFHCSVIFSFLFFFILFSSFHPLWGICIVLMRFLTDDSPLVVYKYQDILLGIASLGVWVSDSTLSKKLSCEYKLD</sequence>
<evidence type="ECO:0000256" key="1">
    <source>
        <dbReference type="SAM" id="MobiDB-lite"/>
    </source>
</evidence>
<reference evidence="3 4" key="1">
    <citation type="submission" date="2019-04" db="EMBL/GenBank/DDBJ databases">
        <title>Friends and foes A comparative genomics study of 23 Aspergillus species from section Flavi.</title>
        <authorList>
            <consortium name="DOE Joint Genome Institute"/>
            <person name="Kjaerbolling I."/>
            <person name="Vesth T."/>
            <person name="Frisvad J.C."/>
            <person name="Nybo J.L."/>
            <person name="Theobald S."/>
            <person name="Kildgaard S."/>
            <person name="Isbrandt T."/>
            <person name="Kuo A."/>
            <person name="Sato A."/>
            <person name="Lyhne E.K."/>
            <person name="Kogle M.E."/>
            <person name="Wiebenga A."/>
            <person name="Kun R.S."/>
            <person name="Lubbers R.J."/>
            <person name="Makela M.R."/>
            <person name="Barry K."/>
            <person name="Chovatia M."/>
            <person name="Clum A."/>
            <person name="Daum C."/>
            <person name="Haridas S."/>
            <person name="He G."/>
            <person name="LaButti K."/>
            <person name="Lipzen A."/>
            <person name="Mondo S."/>
            <person name="Riley R."/>
            <person name="Salamov A."/>
            <person name="Simmons B.A."/>
            <person name="Magnuson J.K."/>
            <person name="Henrissat B."/>
            <person name="Mortensen U.H."/>
            <person name="Larsen T.O."/>
            <person name="Devries R.P."/>
            <person name="Grigoriev I.V."/>
            <person name="Machida M."/>
            <person name="Baker S.E."/>
            <person name="Andersen M.R."/>
        </authorList>
    </citation>
    <scope>NUCLEOTIDE SEQUENCE [LARGE SCALE GENOMIC DNA]</scope>
    <source>
        <strain evidence="3 4">CBS 117626</strain>
    </source>
</reference>
<dbReference type="AlphaFoldDB" id="A0A5N6UPZ1"/>
<evidence type="ECO:0000256" key="2">
    <source>
        <dbReference type="SAM" id="Phobius"/>
    </source>
</evidence>
<evidence type="ECO:0000313" key="4">
    <source>
        <dbReference type="Proteomes" id="UP000326950"/>
    </source>
</evidence>
<keyword evidence="2" id="KW-0812">Transmembrane</keyword>
<dbReference type="EMBL" id="ML738655">
    <property type="protein sequence ID" value="KAE8160560.1"/>
    <property type="molecule type" value="Genomic_DNA"/>
</dbReference>
<evidence type="ECO:0000313" key="3">
    <source>
        <dbReference type="EMBL" id="KAE8160560.1"/>
    </source>
</evidence>
<name>A0A5N6UPZ1_ASPTM</name>
<protein>
    <submittedName>
        <fullName evidence="3">Uncharacterized protein</fullName>
    </submittedName>
</protein>
<keyword evidence="2" id="KW-0472">Membrane</keyword>
<keyword evidence="4" id="KW-1185">Reference proteome</keyword>
<organism evidence="3 4">
    <name type="scientific">Aspergillus tamarii</name>
    <dbReference type="NCBI Taxonomy" id="41984"/>
    <lineage>
        <taxon>Eukaryota</taxon>
        <taxon>Fungi</taxon>
        <taxon>Dikarya</taxon>
        <taxon>Ascomycota</taxon>
        <taxon>Pezizomycotina</taxon>
        <taxon>Eurotiomycetes</taxon>
        <taxon>Eurotiomycetidae</taxon>
        <taxon>Eurotiales</taxon>
        <taxon>Aspergillaceae</taxon>
        <taxon>Aspergillus</taxon>
        <taxon>Aspergillus subgen. Circumdati</taxon>
    </lineage>
</organism>
<feature type="region of interest" description="Disordered" evidence="1">
    <location>
        <begin position="1"/>
        <end position="20"/>
    </location>
</feature>